<dbReference type="InterPro" id="IPR010349">
    <property type="entry name" value="Asparaginase_II"/>
</dbReference>
<evidence type="ECO:0000313" key="1">
    <source>
        <dbReference type="EMBL" id="GLI57032.1"/>
    </source>
</evidence>
<dbReference type="PANTHER" id="PTHR42110:SF1">
    <property type="entry name" value="L-ASPARAGINASE, PUTATIVE (AFU_ORTHOLOGUE AFUA_3G11890)-RELATED"/>
    <property type="match status" value="1"/>
</dbReference>
<organism evidence="1 2">
    <name type="scientific">Propionigenium maris DSM 9537</name>
    <dbReference type="NCBI Taxonomy" id="1123000"/>
    <lineage>
        <taxon>Bacteria</taxon>
        <taxon>Fusobacteriati</taxon>
        <taxon>Fusobacteriota</taxon>
        <taxon>Fusobacteriia</taxon>
        <taxon>Fusobacteriales</taxon>
        <taxon>Fusobacteriaceae</taxon>
        <taxon>Propionigenium</taxon>
    </lineage>
</organism>
<evidence type="ECO:0000313" key="2">
    <source>
        <dbReference type="Proteomes" id="UP001144471"/>
    </source>
</evidence>
<dbReference type="AlphaFoldDB" id="A0A9W6LNY3"/>
<dbReference type="EMBL" id="BSDY01000012">
    <property type="protein sequence ID" value="GLI57032.1"/>
    <property type="molecule type" value="Genomic_DNA"/>
</dbReference>
<evidence type="ECO:0008006" key="3">
    <source>
        <dbReference type="Google" id="ProtNLM"/>
    </source>
</evidence>
<name>A0A9W6LNY3_9FUSO</name>
<comment type="caution">
    <text evidence="1">The sequence shown here is derived from an EMBL/GenBank/DDBJ whole genome shotgun (WGS) entry which is preliminary data.</text>
</comment>
<sequence>MSQEIARVTRGGITECILRGDVVVVDSKGSILYFHGDPRKEAFIRSAAKPLQTLEVFRRGAAEKYGFSSGELSIMCGSHYGEEFHTQTVEGILKKIGLSQEELKCGKVHSMKPSIAAKQLKSGIEPSSLFSCCSGKHSAMLSICKSMGWESEGYYREEHPVQQGILETVAHMSGMKKRDINIGIDGCGVPVFSMPIYNMALAYAKFSVGRDPVYGEWSRKIYDAMAVAPEMLAGTRGFCSDLTRSAGGKLVAKLGADGVYCIGIRDLGIGIALKIESGGVRCIPPVVMEILKKLKLLDREQEMELTRYKVLPNKNHLGDEVGQVFSSVDLKPYL</sequence>
<proteinExistence type="predicted"/>
<reference evidence="1" key="1">
    <citation type="submission" date="2022-12" db="EMBL/GenBank/DDBJ databases">
        <title>Reference genome sequencing for broad-spectrum identification of bacterial and archaeal isolates by mass spectrometry.</title>
        <authorList>
            <person name="Sekiguchi Y."/>
            <person name="Tourlousse D.M."/>
        </authorList>
    </citation>
    <scope>NUCLEOTIDE SEQUENCE</scope>
    <source>
        <strain evidence="1">10succ1</strain>
    </source>
</reference>
<keyword evidence="2" id="KW-1185">Reference proteome</keyword>
<protein>
    <recommendedName>
        <fullName evidence="3">Asparaginase</fullName>
    </recommendedName>
</protein>
<dbReference type="Proteomes" id="UP001144471">
    <property type="component" value="Unassembled WGS sequence"/>
</dbReference>
<dbReference type="Pfam" id="PF06089">
    <property type="entry name" value="Asparaginase_II"/>
    <property type="match status" value="1"/>
</dbReference>
<dbReference type="PANTHER" id="PTHR42110">
    <property type="entry name" value="L-ASPARAGINASE, PUTATIVE (AFU_ORTHOLOGUE AFUA_3G11890)-RELATED"/>
    <property type="match status" value="1"/>
</dbReference>
<dbReference type="RefSeq" id="WP_281836470.1">
    <property type="nucleotide sequence ID" value="NZ_BSDY01000012.1"/>
</dbReference>
<accession>A0A9W6LNY3</accession>
<gene>
    <name evidence="1" type="ORF">PM10SUCC1_25460</name>
</gene>